<comment type="caution">
    <text evidence="2">The sequence shown here is derived from an EMBL/GenBank/DDBJ whole genome shotgun (WGS) entry which is preliminary data.</text>
</comment>
<keyword evidence="3" id="KW-1185">Reference proteome</keyword>
<protein>
    <submittedName>
        <fullName evidence="2">Methyltransferase type 11</fullName>
    </submittedName>
</protein>
<dbReference type="OrthoDB" id="5405545at2"/>
<dbReference type="RefSeq" id="WP_005993693.1">
    <property type="nucleotide sequence ID" value="NZ_AECZ01000012.1"/>
</dbReference>
<evidence type="ECO:0000313" key="3">
    <source>
        <dbReference type="Proteomes" id="UP000006250"/>
    </source>
</evidence>
<name>E1JWX7_SOLFR</name>
<dbReference type="Pfam" id="PF13847">
    <property type="entry name" value="Methyltransf_31"/>
    <property type="match status" value="1"/>
</dbReference>
<dbReference type="EMBL" id="AECZ01000012">
    <property type="protein sequence ID" value="EFL51181.1"/>
    <property type="molecule type" value="Genomic_DNA"/>
</dbReference>
<feature type="domain" description="Methyltransferase" evidence="1">
    <location>
        <begin position="36"/>
        <end position="148"/>
    </location>
</feature>
<evidence type="ECO:0000259" key="1">
    <source>
        <dbReference type="Pfam" id="PF13847"/>
    </source>
</evidence>
<dbReference type="eggNOG" id="COG2226">
    <property type="taxonomic scope" value="Bacteria"/>
</dbReference>
<proteinExistence type="predicted"/>
<dbReference type="GO" id="GO:0032259">
    <property type="term" value="P:methylation"/>
    <property type="evidence" value="ECO:0007669"/>
    <property type="project" value="UniProtKB-KW"/>
</dbReference>
<dbReference type="Gene3D" id="3.40.50.150">
    <property type="entry name" value="Vaccinia Virus protein VP39"/>
    <property type="match status" value="1"/>
</dbReference>
<keyword evidence="2" id="KW-0489">Methyltransferase</keyword>
<dbReference type="AlphaFoldDB" id="E1JWX7"/>
<dbReference type="InterPro" id="IPR029063">
    <property type="entry name" value="SAM-dependent_MTases_sf"/>
</dbReference>
<dbReference type="STRING" id="596151.DesfrDRAFT_2126"/>
<accession>E1JWX7</accession>
<evidence type="ECO:0000313" key="2">
    <source>
        <dbReference type="EMBL" id="EFL51181.1"/>
    </source>
</evidence>
<gene>
    <name evidence="2" type="ORF">DesfrDRAFT_2126</name>
</gene>
<organism evidence="2 3">
    <name type="scientific">Solidesulfovibrio fructosivorans JJ]</name>
    <dbReference type="NCBI Taxonomy" id="596151"/>
    <lineage>
        <taxon>Bacteria</taxon>
        <taxon>Pseudomonadati</taxon>
        <taxon>Thermodesulfobacteriota</taxon>
        <taxon>Desulfovibrionia</taxon>
        <taxon>Desulfovibrionales</taxon>
        <taxon>Desulfovibrionaceae</taxon>
        <taxon>Solidesulfovibrio</taxon>
    </lineage>
</organism>
<dbReference type="Proteomes" id="UP000006250">
    <property type="component" value="Unassembled WGS sequence"/>
</dbReference>
<reference evidence="2 3" key="1">
    <citation type="submission" date="2010-08" db="EMBL/GenBank/DDBJ databases">
        <title>The draft genome of Desulfovibrio fructosovorans JJ.</title>
        <authorList>
            <consortium name="US DOE Joint Genome Institute (JGI-PGF)"/>
            <person name="Lucas S."/>
            <person name="Copeland A."/>
            <person name="Lapidus A."/>
            <person name="Cheng J.-F."/>
            <person name="Bruce D."/>
            <person name="Goodwin L."/>
            <person name="Pitluck S."/>
            <person name="Land M.L."/>
            <person name="Hauser L."/>
            <person name="Chang Y.-J."/>
            <person name="Jeffries C."/>
            <person name="Wall J.D."/>
            <person name="Stahl D.A."/>
            <person name="Arkin A.P."/>
            <person name="Dehal P."/>
            <person name="Stolyar S.M."/>
            <person name="Hazen T.C."/>
            <person name="Woyke T.J."/>
        </authorList>
    </citation>
    <scope>NUCLEOTIDE SEQUENCE [LARGE SCALE GENOMIC DNA]</scope>
    <source>
        <strain evidence="2 3">JJ</strain>
    </source>
</reference>
<keyword evidence="2" id="KW-0808">Transferase</keyword>
<dbReference type="CDD" id="cd02440">
    <property type="entry name" value="AdoMet_MTases"/>
    <property type="match status" value="1"/>
</dbReference>
<sequence length="196" mass="21051">MRTCHHCDSTTGKRRHPSSYDMQASQIVFAGLDLQPGDVFLDAGCGLGEYALEAARRVGPTGMVHAFDVNPGCIEDLASQAAALGLSHLHAAVVDITRPLPLADASITVGLLGTVLHIPAVTRAMATVFTEMRRVLRPDGRLGVVECNQHFFHGPPLPLRLAAGRITGELESCGFQPLGITDMGYNYLSLYRKSMP</sequence>
<dbReference type="SUPFAM" id="SSF53335">
    <property type="entry name" value="S-adenosyl-L-methionine-dependent methyltransferases"/>
    <property type="match status" value="1"/>
</dbReference>
<dbReference type="InterPro" id="IPR025714">
    <property type="entry name" value="Methyltranfer_dom"/>
</dbReference>
<dbReference type="GO" id="GO:0008168">
    <property type="term" value="F:methyltransferase activity"/>
    <property type="evidence" value="ECO:0007669"/>
    <property type="project" value="UniProtKB-KW"/>
</dbReference>